<proteinExistence type="predicted"/>
<evidence type="ECO:0000313" key="1">
    <source>
        <dbReference type="EMBL" id="GEO30184.1"/>
    </source>
</evidence>
<dbReference type="RefSeq" id="WP_147065972.1">
    <property type="nucleotide sequence ID" value="NZ_BAAARO010000016.1"/>
</dbReference>
<evidence type="ECO:0000313" key="2">
    <source>
        <dbReference type="Proteomes" id="UP000321534"/>
    </source>
</evidence>
<comment type="caution">
    <text evidence="1">The sequence shown here is derived from an EMBL/GenBank/DDBJ whole genome shotgun (WGS) entry which is preliminary data.</text>
</comment>
<dbReference type="Proteomes" id="UP000321534">
    <property type="component" value="Unassembled WGS sequence"/>
</dbReference>
<sequence length="68" mass="7659">MRYEFILVEHIPDVARSAFPELEESTVATGTTGSVMYGDVVDAPHLHGILDRFQDLGFTLLELRRLPD</sequence>
<accession>A0A512D150</accession>
<dbReference type="EMBL" id="BJYX01000009">
    <property type="protein sequence ID" value="GEO30184.1"/>
    <property type="molecule type" value="Genomic_DNA"/>
</dbReference>
<dbReference type="AlphaFoldDB" id="A0A512D150"/>
<name>A0A512D150_9MICO</name>
<gene>
    <name evidence="1" type="ORF">TAE01_19940</name>
</gene>
<reference evidence="1 2" key="1">
    <citation type="submission" date="2019-07" db="EMBL/GenBank/DDBJ databases">
        <title>Whole genome shotgun sequence of Terrabacter aerolatus NBRC 106305.</title>
        <authorList>
            <person name="Hosoyama A."/>
            <person name="Uohara A."/>
            <person name="Ohji S."/>
            <person name="Ichikawa N."/>
        </authorList>
    </citation>
    <scope>NUCLEOTIDE SEQUENCE [LARGE SCALE GENOMIC DNA]</scope>
    <source>
        <strain evidence="1 2">NBRC 106305</strain>
    </source>
</reference>
<organism evidence="1 2">
    <name type="scientific">Terrabacter aerolatus</name>
    <dbReference type="NCBI Taxonomy" id="422442"/>
    <lineage>
        <taxon>Bacteria</taxon>
        <taxon>Bacillati</taxon>
        <taxon>Actinomycetota</taxon>
        <taxon>Actinomycetes</taxon>
        <taxon>Micrococcales</taxon>
        <taxon>Intrasporangiaceae</taxon>
        <taxon>Terrabacter</taxon>
    </lineage>
</organism>
<dbReference type="OrthoDB" id="4828421at2"/>
<keyword evidence="2" id="KW-1185">Reference proteome</keyword>
<protein>
    <submittedName>
        <fullName evidence="1">Uncharacterized protein</fullName>
    </submittedName>
</protein>